<dbReference type="PANTHER" id="PTHR38816">
    <property type="entry name" value="EXOSOME SUBUNIT, DUF54 FAMILY-RELATED"/>
    <property type="match status" value="1"/>
</dbReference>
<accession>A0A833DRV0</accession>
<evidence type="ECO:0008006" key="3">
    <source>
        <dbReference type="Google" id="ProtNLM"/>
    </source>
</evidence>
<dbReference type="InterPro" id="IPR022803">
    <property type="entry name" value="Ribosomal_uL5_dom_sf"/>
</dbReference>
<dbReference type="EMBL" id="DQSV01000043">
    <property type="protein sequence ID" value="HIP17082.1"/>
    <property type="molecule type" value="Genomic_DNA"/>
</dbReference>
<name>A0A833DRV0_9EURY</name>
<dbReference type="InterPro" id="IPR002739">
    <property type="entry name" value="PAB1135-like"/>
</dbReference>
<dbReference type="Gene3D" id="3.30.1440.10">
    <property type="match status" value="1"/>
</dbReference>
<reference evidence="1" key="1">
    <citation type="journal article" date="2020" name="ISME J.">
        <title>Gammaproteobacteria mediating utilization of methyl-, sulfur- and petroleum organic compounds in deep ocean hydrothermal plumes.</title>
        <authorList>
            <person name="Zhou Z."/>
            <person name="Liu Y."/>
            <person name="Pan J."/>
            <person name="Cron B.R."/>
            <person name="Toner B.M."/>
            <person name="Anantharaman K."/>
            <person name="Breier J.A."/>
            <person name="Dick G.J."/>
            <person name="Li M."/>
        </authorList>
    </citation>
    <scope>NUCLEOTIDE SEQUENCE</scope>
    <source>
        <strain evidence="1">SZUA-1385</strain>
    </source>
</reference>
<dbReference type="SUPFAM" id="SSF55282">
    <property type="entry name" value="RL5-like"/>
    <property type="match status" value="1"/>
</dbReference>
<organism evidence="1 2">
    <name type="scientific">Methanothermococcus okinawensis</name>
    <dbReference type="NCBI Taxonomy" id="155863"/>
    <lineage>
        <taxon>Archaea</taxon>
        <taxon>Methanobacteriati</taxon>
        <taxon>Methanobacteriota</taxon>
        <taxon>Methanomada group</taxon>
        <taxon>Methanococci</taxon>
        <taxon>Methanococcales</taxon>
        <taxon>Methanococcaceae</taxon>
        <taxon>Methanothermococcus</taxon>
    </lineage>
</organism>
<evidence type="ECO:0000313" key="2">
    <source>
        <dbReference type="Proteomes" id="UP000605144"/>
    </source>
</evidence>
<comment type="caution">
    <text evidence="1">The sequence shown here is derived from an EMBL/GenBank/DDBJ whole genome shotgun (WGS) entry which is preliminary data.</text>
</comment>
<gene>
    <name evidence="1" type="ORF">EYG76_02115</name>
</gene>
<dbReference type="Proteomes" id="UP000605144">
    <property type="component" value="Unassembled WGS sequence"/>
</dbReference>
<protein>
    <recommendedName>
        <fullName evidence="3">Exosome subunit</fullName>
    </recommendedName>
</protein>
<dbReference type="AlphaFoldDB" id="A0A833DRV0"/>
<dbReference type="PANTHER" id="PTHR38816:SF1">
    <property type="entry name" value="EXOSOME SUBUNIT"/>
    <property type="match status" value="1"/>
</dbReference>
<sequence>MSQDIGINNITISAISHATEDEDKVLEAMMYFLPEDVINNDEDSDININTIDSEGCFGNPIYIHEILINNNKINKNIFKHIMQLIKSSENNTNKLKNDIDLRIEKSKIYLRFDKQRAYLKECKLVDGDDVIRIIINFKIYIPKNKEKKVKEIILNELEK</sequence>
<dbReference type="Pfam" id="PF01877">
    <property type="entry name" value="RNA_binding"/>
    <property type="match status" value="1"/>
</dbReference>
<evidence type="ECO:0000313" key="1">
    <source>
        <dbReference type="EMBL" id="HIP17082.1"/>
    </source>
</evidence>
<proteinExistence type="predicted"/>